<dbReference type="SUPFAM" id="SSF54695">
    <property type="entry name" value="POZ domain"/>
    <property type="match status" value="1"/>
</dbReference>
<reference evidence="3" key="1">
    <citation type="submission" date="2020-05" db="UniProtKB">
        <authorList>
            <consortium name="EnsemblMetazoa"/>
        </authorList>
    </citation>
    <scope>IDENTIFICATION</scope>
    <source>
        <strain evidence="3">USDA</strain>
    </source>
</reference>
<dbReference type="EnsemblMetazoa" id="SCAU010691-RA">
    <property type="protein sequence ID" value="SCAU010691-PA"/>
    <property type="gene ID" value="SCAU010691"/>
</dbReference>
<dbReference type="Gene3D" id="3.30.710.10">
    <property type="entry name" value="Potassium Channel Kv1.1, Chain A"/>
    <property type="match status" value="1"/>
</dbReference>
<evidence type="ECO:0000256" key="1">
    <source>
        <dbReference type="SAM" id="MobiDB-lite"/>
    </source>
</evidence>
<feature type="compositionally biased region" description="Low complexity" evidence="1">
    <location>
        <begin position="350"/>
        <end position="368"/>
    </location>
</feature>
<dbReference type="CDD" id="cd18186">
    <property type="entry name" value="BTB_POZ_ZBTB_KLHL-like"/>
    <property type="match status" value="1"/>
</dbReference>
<accession>A0A1I8PSK8</accession>
<feature type="region of interest" description="Disordered" evidence="1">
    <location>
        <begin position="343"/>
        <end position="372"/>
    </location>
</feature>
<name>A0A1I8PSK8_STOCA</name>
<gene>
    <name evidence="3" type="primary">106081194</name>
</gene>
<dbReference type="VEuPathDB" id="VectorBase:SCAU010691"/>
<feature type="region of interest" description="Disordered" evidence="1">
    <location>
        <begin position="1063"/>
        <end position="1098"/>
    </location>
</feature>
<dbReference type="PROSITE" id="PS50097">
    <property type="entry name" value="BTB"/>
    <property type="match status" value="1"/>
</dbReference>
<feature type="domain" description="BTB" evidence="2">
    <location>
        <begin position="894"/>
        <end position="967"/>
    </location>
</feature>
<dbReference type="OrthoDB" id="684045at2759"/>
<dbReference type="InterPro" id="IPR011333">
    <property type="entry name" value="SKP1/BTB/POZ_sf"/>
</dbReference>
<keyword evidence="4" id="KW-1185">Reference proteome</keyword>
<dbReference type="InterPro" id="IPR000210">
    <property type="entry name" value="BTB/POZ_dom"/>
</dbReference>
<dbReference type="SMART" id="SM00225">
    <property type="entry name" value="BTB"/>
    <property type="match status" value="1"/>
</dbReference>
<dbReference type="Pfam" id="PF00651">
    <property type="entry name" value="BTB"/>
    <property type="match status" value="1"/>
</dbReference>
<dbReference type="KEGG" id="scac:106081194"/>
<evidence type="ECO:0000313" key="4">
    <source>
        <dbReference type="Proteomes" id="UP000095300"/>
    </source>
</evidence>
<dbReference type="AlphaFoldDB" id="A0A1I8PSK8"/>
<sequence length="1098" mass="123982">MAAVEHTFHGTWEIVSCTFEGKKEISGLEGIKFRLDDTSDITWYNDLVSPLPESKDCGSCCDSASVLFSCETFEVNENNPRLIFGAFAGHSIEFNTTTLTPSDTLILFCENWYAVECKRLKEGQAAGQEKEFSFGEALSDSYFSDVIIKSSDGCEYHVHAAILRLNGFDCSMCVHHSSTISIPQTVSRTQDTLMVKAKENASVPNSPNPIKISVTLPHTSSTQATLEAHHQKSLPRLNLSPIYLQPPTEHAVLGGGGGTTGMKSQQQQQHHHQLSSSFNCLSTKPQQNGSSLNLLNIEGGMRRFPPTSHSDSHLENHNLQPQPKNIFNFCQDVMLQQTSEVCSSSSCNTRRPPLSPFRARSPSPFPSSMDTPPSSPLTPVGVLYDLPAFLLTPILHWLYTESLMPDMNEDVCEKLINFAEAQPSLMKLAEPAKKYLKMIKLKKFVVNIIMDLHSILNRVIQTINPVTISHEPALLYATFKDSLRECSIGCAKILQFCNIFIKDAADIARYQKNEIIKYVRTRIPIFMSQLHQLLRNILNVFLSLTPEEKDELANYLVPEIEKTLLILTSVIEEIKNSLEKMCKDLKCSHLDLSMKYATDDAVAMQIQNNTFITANNPMEDATVTTLFSQPPLSPRPRRGPPIGLTLYENPSDKQRLMSAENDLKFVLYMYEVRKMRDIYGRISAALDIIRDKKITYCEMDFLCKHSTINQNLEQLILDIPTYILIMENLLDRLEEKLGWKEFKFCFKLATSQINGVIVKVFDHKSALKDAMSQICKLVQKQEFTHTLIELGLLEPSNILESELNTLQSEDTFELSLDPLLMERTQDHDYNSIKLNLIRHLCEPPIAASSNLSKNALRLLHSAQLSDMEFEVHMYSPQPAQSTVPHISVMDKNSMDIQLMSSHKSSIQVHNFRAHRVIVAARCEWFKKALMSGMQESLTRKIVVTDCSPVIFRRLLLYLYGAPIDKTVGAEQICELMLLADKYSIEDLKELCENTLNSQIDEHSVLCLLGIADHYMASALKSKCLSFLSQNSHLTKAAMFKELSRPLQLEVMDLIHWYGRVSEPWSDAGGFKPRSTSRHSLKSPSKPRSRSRKSSPSFM</sequence>
<protein>
    <recommendedName>
        <fullName evidence="2">BTB domain-containing protein</fullName>
    </recommendedName>
</protein>
<evidence type="ECO:0000313" key="3">
    <source>
        <dbReference type="EnsemblMetazoa" id="SCAU010691-PA"/>
    </source>
</evidence>
<dbReference type="PANTHER" id="PTHR24413">
    <property type="entry name" value="SPECKLE-TYPE POZ PROTEIN"/>
    <property type="match status" value="1"/>
</dbReference>
<organism evidence="3 4">
    <name type="scientific">Stomoxys calcitrans</name>
    <name type="common">Stable fly</name>
    <name type="synonym">Conops calcitrans</name>
    <dbReference type="NCBI Taxonomy" id="35570"/>
    <lineage>
        <taxon>Eukaryota</taxon>
        <taxon>Metazoa</taxon>
        <taxon>Ecdysozoa</taxon>
        <taxon>Arthropoda</taxon>
        <taxon>Hexapoda</taxon>
        <taxon>Insecta</taxon>
        <taxon>Pterygota</taxon>
        <taxon>Neoptera</taxon>
        <taxon>Endopterygota</taxon>
        <taxon>Diptera</taxon>
        <taxon>Brachycera</taxon>
        <taxon>Muscomorpha</taxon>
        <taxon>Muscoidea</taxon>
        <taxon>Muscidae</taxon>
        <taxon>Stomoxys</taxon>
    </lineage>
</organism>
<evidence type="ECO:0000259" key="2">
    <source>
        <dbReference type="PROSITE" id="PS50097"/>
    </source>
</evidence>
<dbReference type="STRING" id="35570.A0A1I8PSK8"/>
<feature type="compositionally biased region" description="Basic residues" evidence="1">
    <location>
        <begin position="1074"/>
        <end position="1092"/>
    </location>
</feature>
<dbReference type="Proteomes" id="UP000095300">
    <property type="component" value="Unassembled WGS sequence"/>
</dbReference>
<proteinExistence type="predicted"/>